<dbReference type="OrthoDB" id="2985369at2759"/>
<evidence type="ECO:0000313" key="1">
    <source>
        <dbReference type="EMBL" id="KAF9525348.1"/>
    </source>
</evidence>
<organism evidence="1 2">
    <name type="scientific">Crepidotus variabilis</name>
    <dbReference type="NCBI Taxonomy" id="179855"/>
    <lineage>
        <taxon>Eukaryota</taxon>
        <taxon>Fungi</taxon>
        <taxon>Dikarya</taxon>
        <taxon>Basidiomycota</taxon>
        <taxon>Agaricomycotina</taxon>
        <taxon>Agaricomycetes</taxon>
        <taxon>Agaricomycetidae</taxon>
        <taxon>Agaricales</taxon>
        <taxon>Agaricineae</taxon>
        <taxon>Crepidotaceae</taxon>
        <taxon>Crepidotus</taxon>
    </lineage>
</organism>
<proteinExistence type="predicted"/>
<evidence type="ECO:0000313" key="2">
    <source>
        <dbReference type="Proteomes" id="UP000807306"/>
    </source>
</evidence>
<accession>A0A9P6JLZ4</accession>
<dbReference type="Proteomes" id="UP000807306">
    <property type="component" value="Unassembled WGS sequence"/>
</dbReference>
<reference evidence="1" key="1">
    <citation type="submission" date="2020-11" db="EMBL/GenBank/DDBJ databases">
        <authorList>
            <consortium name="DOE Joint Genome Institute"/>
            <person name="Ahrendt S."/>
            <person name="Riley R."/>
            <person name="Andreopoulos W."/>
            <person name="Labutti K."/>
            <person name="Pangilinan J."/>
            <person name="Ruiz-Duenas F.J."/>
            <person name="Barrasa J.M."/>
            <person name="Sanchez-Garcia M."/>
            <person name="Camarero S."/>
            <person name="Miyauchi S."/>
            <person name="Serrano A."/>
            <person name="Linde D."/>
            <person name="Babiker R."/>
            <person name="Drula E."/>
            <person name="Ayuso-Fernandez I."/>
            <person name="Pacheco R."/>
            <person name="Padilla G."/>
            <person name="Ferreira P."/>
            <person name="Barriuso J."/>
            <person name="Kellner H."/>
            <person name="Castanera R."/>
            <person name="Alfaro M."/>
            <person name="Ramirez L."/>
            <person name="Pisabarro A.G."/>
            <person name="Kuo A."/>
            <person name="Tritt A."/>
            <person name="Lipzen A."/>
            <person name="He G."/>
            <person name="Yan M."/>
            <person name="Ng V."/>
            <person name="Cullen D."/>
            <person name="Martin F."/>
            <person name="Rosso M.-N."/>
            <person name="Henrissat B."/>
            <person name="Hibbett D."/>
            <person name="Martinez A.T."/>
            <person name="Grigoriev I.V."/>
        </authorList>
    </citation>
    <scope>NUCLEOTIDE SEQUENCE</scope>
    <source>
        <strain evidence="1">CBS 506.95</strain>
    </source>
</reference>
<sequence length="485" mass="55115">MSPIFLLPNEVLLLIFDINASHGFWSPLRTMSNCVMGPNDSEPLVITIRTSHVCQVWRQVSLNSPSLWRKLVNLNLLYDRPDLLNELILRTRNAPLWVKGTESVLYTTTSTRRLQNTLLVPFVQKHWGRMYNLRLSLNSTDLYQGMWTVISRHAPQLRNIEIDRSVLRGQAPQRWGSVKHLMGQQQLFADSAPFLRSFSCAPFPIHPAASWIPQLVDFHLDHYPFPVPHGILSALLRMSGLQELRFILKESTPQLEKILETPNIVAFNDLQDVVFDAEASVCQWFLTHLKASKRLQALRLLVQHATFEAIQAVLSQFTNMIVRSLAVSDLRLRFVRMMFSRRGIELYLTSNIVYSKEAAPNEVLFSIKTLSLAGKRPLDISSFALPPLPFVTHLSLDILTLIRSKRLPADLTGLMKSFITVTNISAPSYTISLLFQHGAALLPSLQVIKQTDKKHLSEDVITEFGLKRIACGYQPVQVLVEPLEN</sequence>
<protein>
    <recommendedName>
        <fullName evidence="3">F-box domain-containing protein</fullName>
    </recommendedName>
</protein>
<keyword evidence="2" id="KW-1185">Reference proteome</keyword>
<gene>
    <name evidence="1" type="ORF">CPB83DRAFT_859683</name>
</gene>
<comment type="caution">
    <text evidence="1">The sequence shown here is derived from an EMBL/GenBank/DDBJ whole genome shotgun (WGS) entry which is preliminary data.</text>
</comment>
<dbReference type="EMBL" id="MU157885">
    <property type="protein sequence ID" value="KAF9525348.1"/>
    <property type="molecule type" value="Genomic_DNA"/>
</dbReference>
<evidence type="ECO:0008006" key="3">
    <source>
        <dbReference type="Google" id="ProtNLM"/>
    </source>
</evidence>
<dbReference type="Gene3D" id="1.20.1280.50">
    <property type="match status" value="1"/>
</dbReference>
<name>A0A9P6JLZ4_9AGAR</name>
<dbReference type="AlphaFoldDB" id="A0A9P6JLZ4"/>